<dbReference type="HOGENOM" id="CLU_081840_1_2_9"/>
<dbReference type="EMBL" id="KI271589">
    <property type="protein sequence ID" value="ERL65129.1"/>
    <property type="molecule type" value="Genomic_DNA"/>
</dbReference>
<name>U4TLN8_9LACO</name>
<dbReference type="CDD" id="cd04301">
    <property type="entry name" value="NAT_SF"/>
    <property type="match status" value="1"/>
</dbReference>
<feature type="domain" description="N-acetyltransferase" evidence="1">
    <location>
        <begin position="28"/>
        <end position="184"/>
    </location>
</feature>
<dbReference type="Proteomes" id="UP000030647">
    <property type="component" value="Unassembled WGS sequence"/>
</dbReference>
<dbReference type="Pfam" id="PF00583">
    <property type="entry name" value="Acetyltransf_1"/>
    <property type="match status" value="1"/>
</dbReference>
<dbReference type="STRING" id="1231336.L248_3067"/>
<dbReference type="InterPro" id="IPR016181">
    <property type="entry name" value="Acyl_CoA_acyltransferase"/>
</dbReference>
<dbReference type="AlphaFoldDB" id="U4TLN8"/>
<accession>U4TLN8</accession>
<evidence type="ECO:0000259" key="1">
    <source>
        <dbReference type="PROSITE" id="PS51186"/>
    </source>
</evidence>
<proteinExistence type="predicted"/>
<evidence type="ECO:0000313" key="2">
    <source>
        <dbReference type="EMBL" id="ERL65129.1"/>
    </source>
</evidence>
<gene>
    <name evidence="2" type="ORF">L248_3067</name>
</gene>
<dbReference type="SUPFAM" id="SSF55729">
    <property type="entry name" value="Acyl-CoA N-acyltransferases (Nat)"/>
    <property type="match status" value="1"/>
</dbReference>
<dbReference type="PROSITE" id="PS51186">
    <property type="entry name" value="GNAT"/>
    <property type="match status" value="1"/>
</dbReference>
<dbReference type="InterPro" id="IPR000182">
    <property type="entry name" value="GNAT_dom"/>
</dbReference>
<reference evidence="3" key="1">
    <citation type="journal article" date="2013" name="Genome Announc.">
        <title>Whole-Genome Sequencing of Lactobacillus shenzhenensis Strain LY-73T.</title>
        <authorList>
            <person name="Lin Z."/>
            <person name="Liu Z."/>
            <person name="Yang R."/>
            <person name="Zou Y."/>
            <person name="Wan D."/>
            <person name="Chen J."/>
            <person name="Guo M."/>
            <person name="Zhao J."/>
            <person name="Fang C."/>
            <person name="Yang R."/>
            <person name="Liu F."/>
        </authorList>
    </citation>
    <scope>NUCLEOTIDE SEQUENCE [LARGE SCALE GENOMIC DNA]</scope>
    <source>
        <strain evidence="3">LY-73</strain>
    </source>
</reference>
<dbReference type="OrthoDB" id="9797178at2"/>
<organism evidence="2 3">
    <name type="scientific">Schleiferilactobacillus shenzhenensis LY-73</name>
    <dbReference type="NCBI Taxonomy" id="1231336"/>
    <lineage>
        <taxon>Bacteria</taxon>
        <taxon>Bacillati</taxon>
        <taxon>Bacillota</taxon>
        <taxon>Bacilli</taxon>
        <taxon>Lactobacillales</taxon>
        <taxon>Lactobacillaceae</taxon>
        <taxon>Schleiferilactobacillus</taxon>
    </lineage>
</organism>
<dbReference type="Gene3D" id="3.40.630.30">
    <property type="match status" value="1"/>
</dbReference>
<protein>
    <recommendedName>
        <fullName evidence="1">N-acetyltransferase domain-containing protein</fullName>
    </recommendedName>
</protein>
<evidence type="ECO:0000313" key="3">
    <source>
        <dbReference type="Proteomes" id="UP000030647"/>
    </source>
</evidence>
<sequence length="207" mass="22179">MLTVQLSISWGIIAVIMEAVRERKLSPMQITPVTPDLAAKSLPVIADAFANAAHSDGHEADLVTALRHSSDYRPEYDAVAVNDEEAVLGHAMLSKAAVVADDGQRWPVYVLAPVAVTPAEQKKGLGTALVMYLETMAYGDGIRALSVLGDPAYYGRFGFVPARPFGITAPYEVADENFMVRELQEGGLTGVHGVLHYDPAFGLTPQA</sequence>
<dbReference type="GO" id="GO:0016747">
    <property type="term" value="F:acyltransferase activity, transferring groups other than amino-acyl groups"/>
    <property type="evidence" value="ECO:0007669"/>
    <property type="project" value="InterPro"/>
</dbReference>
<keyword evidence="3" id="KW-1185">Reference proteome</keyword>
<dbReference type="eggNOG" id="COG3153">
    <property type="taxonomic scope" value="Bacteria"/>
</dbReference>